<dbReference type="SUPFAM" id="SSF81593">
    <property type="entry name" value="Nucleotidyltransferase substrate binding subunit/domain"/>
    <property type="match status" value="1"/>
</dbReference>
<dbReference type="Proteomes" id="UP000011701">
    <property type="component" value="Chromosome"/>
</dbReference>
<comment type="caution">
    <text evidence="2">The sequence shown here is derived from an EMBL/GenBank/DDBJ whole genome shotgun (WGS) entry which is preliminary data.</text>
</comment>
<dbReference type="Gene3D" id="1.20.120.330">
    <property type="entry name" value="Nucleotidyltransferases domain 2"/>
    <property type="match status" value="1"/>
</dbReference>
<sequence length="129" mass="14920">MNDEAVKEWFDFANMDFACAKHLYENMHPRPLTIICYHCQQASEKFLKGLLIGLNEEIQKTHDLLVLAKLIKNSIDVPIDILKICAILNPYSVRSRYPQEVYVDDNDTKYAIDSAYRLKKWVEGAVDAI</sequence>
<dbReference type="EMBL" id="AGDY01000009">
    <property type="protein sequence ID" value="EMB20290.1"/>
    <property type="molecule type" value="Genomic_DNA"/>
</dbReference>
<dbReference type="PATRIC" id="fig|999434.4.peg.1815"/>
<name>A0A0F6MMQ0_TREDN</name>
<protein>
    <recommendedName>
        <fullName evidence="1">HEPN domain-containing protein</fullName>
    </recommendedName>
</protein>
<reference evidence="2" key="1">
    <citation type="submission" date="2012-01" db="EMBL/GenBank/DDBJ databases">
        <title>The Genome Sequence of Treponema denticola OTK.</title>
        <authorList>
            <consortium name="The Broad Institute Genome Sequencing Platform"/>
            <person name="Earl A."/>
            <person name="Ward D."/>
            <person name="Feldgarden M."/>
            <person name="Gevers D."/>
            <person name="Blanton J.M."/>
            <person name="Fenno C.J."/>
            <person name="Baranova O.V."/>
            <person name="Mathney J."/>
            <person name="Dewhirst F.E."/>
            <person name="Izard J."/>
            <person name="Young S.K."/>
            <person name="Zeng Q."/>
            <person name="Gargeya S."/>
            <person name="Fitzgerald M."/>
            <person name="Haas B."/>
            <person name="Abouelleil A."/>
            <person name="Alvarado L."/>
            <person name="Arachchi H.M."/>
            <person name="Berlin A."/>
            <person name="Chapman S.B."/>
            <person name="Gearin G."/>
            <person name="Goldberg J."/>
            <person name="Griggs A."/>
            <person name="Gujja S."/>
            <person name="Hansen M."/>
            <person name="Heiman D."/>
            <person name="Howarth C."/>
            <person name="Larimer J."/>
            <person name="Lui A."/>
            <person name="MacDonald P.J.P."/>
            <person name="McCowen C."/>
            <person name="Montmayeur A."/>
            <person name="Murphy C."/>
            <person name="Neiman D."/>
            <person name="Pearson M."/>
            <person name="Priest M."/>
            <person name="Roberts A."/>
            <person name="Saif S."/>
            <person name="Shea T."/>
            <person name="Sisk P."/>
            <person name="Stolte C."/>
            <person name="Sykes S."/>
            <person name="Wortman J."/>
            <person name="Nusbaum C."/>
            <person name="Birren B."/>
        </authorList>
    </citation>
    <scope>NUCLEOTIDE SEQUENCE [LARGE SCALE GENOMIC DNA]</scope>
    <source>
        <strain evidence="2">OTK</strain>
    </source>
</reference>
<proteinExistence type="predicted"/>
<dbReference type="RefSeq" id="WP_002692658.1">
    <property type="nucleotide sequence ID" value="NZ_CM001797.1"/>
</dbReference>
<accession>A0A0F6MMQ0</accession>
<dbReference type="InterPro" id="IPR007842">
    <property type="entry name" value="HEPN_dom"/>
</dbReference>
<evidence type="ECO:0000259" key="1">
    <source>
        <dbReference type="PROSITE" id="PS50910"/>
    </source>
</evidence>
<organism evidence="2">
    <name type="scientific">Treponema denticola OTK</name>
    <dbReference type="NCBI Taxonomy" id="999434"/>
    <lineage>
        <taxon>Bacteria</taxon>
        <taxon>Pseudomonadati</taxon>
        <taxon>Spirochaetota</taxon>
        <taxon>Spirochaetia</taxon>
        <taxon>Spirochaetales</taxon>
        <taxon>Treponemataceae</taxon>
        <taxon>Treponema</taxon>
    </lineage>
</organism>
<gene>
    <name evidence="2" type="ORF">HMPREF9723_01750</name>
</gene>
<dbReference type="Pfam" id="PF05168">
    <property type="entry name" value="HEPN"/>
    <property type="match status" value="1"/>
</dbReference>
<dbReference type="PROSITE" id="PS50910">
    <property type="entry name" value="HEPN"/>
    <property type="match status" value="1"/>
</dbReference>
<dbReference type="HOGENOM" id="CLU_123170_0_0_12"/>
<evidence type="ECO:0000313" key="2">
    <source>
        <dbReference type="EMBL" id="EMB20290.1"/>
    </source>
</evidence>
<dbReference type="AlphaFoldDB" id="A0A0F6MMQ0"/>
<feature type="domain" description="HEPN" evidence="1">
    <location>
        <begin position="13"/>
        <end position="125"/>
    </location>
</feature>
<dbReference type="SMART" id="SM00748">
    <property type="entry name" value="HEPN"/>
    <property type="match status" value="1"/>
</dbReference>